<proteinExistence type="predicted"/>
<dbReference type="GO" id="GO:0046961">
    <property type="term" value="F:proton-transporting ATPase activity, rotational mechanism"/>
    <property type="evidence" value="ECO:0007669"/>
    <property type="project" value="InterPro"/>
</dbReference>
<comment type="caution">
    <text evidence="5">The sequence shown here is derived from an EMBL/GenBank/DDBJ whole genome shotgun (WGS) entry which is preliminary data.</text>
</comment>
<evidence type="ECO:0000313" key="6">
    <source>
        <dbReference type="Proteomes" id="UP000886723"/>
    </source>
</evidence>
<dbReference type="Proteomes" id="UP000886723">
    <property type="component" value="Unassembled WGS sequence"/>
</dbReference>
<keyword evidence="1" id="KW-0813">Transport</keyword>
<feature type="coiled-coil region" evidence="4">
    <location>
        <begin position="6"/>
        <end position="60"/>
    </location>
</feature>
<protein>
    <recommendedName>
        <fullName evidence="7">V-type ATP synthase subunit H</fullName>
    </recommendedName>
</protein>
<keyword evidence="3" id="KW-0406">Ion transport</keyword>
<dbReference type="InterPro" id="IPR005124">
    <property type="entry name" value="V-ATPase_G"/>
</dbReference>
<evidence type="ECO:0000256" key="1">
    <source>
        <dbReference type="ARBA" id="ARBA00022448"/>
    </source>
</evidence>
<dbReference type="EMBL" id="DVON01000184">
    <property type="protein sequence ID" value="HIV13202.1"/>
    <property type="molecule type" value="Genomic_DNA"/>
</dbReference>
<evidence type="ECO:0000256" key="2">
    <source>
        <dbReference type="ARBA" id="ARBA00022781"/>
    </source>
</evidence>
<evidence type="ECO:0008006" key="7">
    <source>
        <dbReference type="Google" id="ProtNLM"/>
    </source>
</evidence>
<evidence type="ECO:0000256" key="3">
    <source>
        <dbReference type="ARBA" id="ARBA00023065"/>
    </source>
</evidence>
<keyword evidence="4" id="KW-0175">Coiled coil</keyword>
<gene>
    <name evidence="5" type="ORF">IAA63_08715</name>
</gene>
<evidence type="ECO:0000256" key="4">
    <source>
        <dbReference type="SAM" id="Coils"/>
    </source>
</evidence>
<keyword evidence="2" id="KW-0375">Hydrogen ion transport</keyword>
<evidence type="ECO:0000313" key="5">
    <source>
        <dbReference type="EMBL" id="HIV13202.1"/>
    </source>
</evidence>
<name>A0A9D1NUN3_9FIRM</name>
<reference evidence="5" key="1">
    <citation type="submission" date="2020-10" db="EMBL/GenBank/DDBJ databases">
        <authorList>
            <person name="Gilroy R."/>
        </authorList>
    </citation>
    <scope>NUCLEOTIDE SEQUENCE</scope>
    <source>
        <strain evidence="5">ChiBcec2-4451</strain>
    </source>
</reference>
<dbReference type="GO" id="GO:0016471">
    <property type="term" value="C:vacuolar proton-transporting V-type ATPase complex"/>
    <property type="evidence" value="ECO:0007669"/>
    <property type="project" value="InterPro"/>
</dbReference>
<reference evidence="5" key="2">
    <citation type="journal article" date="2021" name="PeerJ">
        <title>Extensive microbial diversity within the chicken gut microbiome revealed by metagenomics and culture.</title>
        <authorList>
            <person name="Gilroy R."/>
            <person name="Ravi A."/>
            <person name="Getino M."/>
            <person name="Pursley I."/>
            <person name="Horton D.L."/>
            <person name="Alikhan N.F."/>
            <person name="Baker D."/>
            <person name="Gharbi K."/>
            <person name="Hall N."/>
            <person name="Watson M."/>
            <person name="Adriaenssens E.M."/>
            <person name="Foster-Nyarko E."/>
            <person name="Jarju S."/>
            <person name="Secka A."/>
            <person name="Antonio M."/>
            <person name="Oren A."/>
            <person name="Chaudhuri R.R."/>
            <person name="La Ragione R."/>
            <person name="Hildebrand F."/>
            <person name="Pallen M.J."/>
        </authorList>
    </citation>
    <scope>NUCLEOTIDE SEQUENCE</scope>
    <source>
        <strain evidence="5">ChiBcec2-4451</strain>
    </source>
</reference>
<organism evidence="5 6">
    <name type="scientific">Candidatus Pullilachnospira stercoravium</name>
    <dbReference type="NCBI Taxonomy" id="2840913"/>
    <lineage>
        <taxon>Bacteria</taxon>
        <taxon>Bacillati</taxon>
        <taxon>Bacillota</taxon>
        <taxon>Clostridia</taxon>
        <taxon>Lachnospirales</taxon>
        <taxon>Lachnospiraceae</taxon>
        <taxon>Lachnospiraceae incertae sedis</taxon>
        <taxon>Candidatus Pullilachnospira</taxon>
    </lineage>
</organism>
<dbReference type="Gene3D" id="1.20.5.2950">
    <property type="match status" value="1"/>
</dbReference>
<sequence>MLRTMVDSVLEAEKRADQMVEEAKQEYGEIVSKAREEAEAEFRRRRLEEESRAAQELQKEAVWWEAWKKQVMEETKEEEARLWAQARERKDEVAAVMLKILLEGREE</sequence>
<dbReference type="AlphaFoldDB" id="A0A9D1NUN3"/>
<accession>A0A9D1NUN3</accession>
<dbReference type="Pfam" id="PF03179">
    <property type="entry name" value="V-ATPase_G"/>
    <property type="match status" value="1"/>
</dbReference>